<protein>
    <submittedName>
        <fullName evidence="1">Outer membrane insertion C-signal</fullName>
    </submittedName>
</protein>
<dbReference type="OrthoDB" id="978645at2"/>
<dbReference type="STRING" id="1168034.FH5T_05830"/>
<name>X5D968_9BACT</name>
<dbReference type="eggNOG" id="COG3637">
    <property type="taxonomic scope" value="Bacteria"/>
</dbReference>
<dbReference type="EMBL" id="FOHT01000008">
    <property type="protein sequence ID" value="SET20888.1"/>
    <property type="molecule type" value="Genomic_DNA"/>
</dbReference>
<evidence type="ECO:0000313" key="1">
    <source>
        <dbReference type="EMBL" id="AHW59283.1"/>
    </source>
</evidence>
<dbReference type="KEGG" id="dori:FH5T_05830"/>
<reference evidence="1 3" key="1">
    <citation type="submission" date="2014-03" db="EMBL/GenBank/DDBJ databases">
        <title>Complete genome sequence of a deeply braunched marine Bacteroidia bacterium Draconibacterium orientale type strain FH5T.</title>
        <authorList>
            <person name="Li X."/>
            <person name="Wang X."/>
            <person name="Xie Z."/>
            <person name="Du Z."/>
            <person name="Chen G."/>
        </authorList>
    </citation>
    <scope>NUCLEOTIDE SEQUENCE [LARGE SCALE GENOMIC DNA]</scope>
    <source>
        <strain evidence="1 3">FH5</strain>
    </source>
</reference>
<dbReference type="SUPFAM" id="SSF56925">
    <property type="entry name" value="OMPA-like"/>
    <property type="match status" value="1"/>
</dbReference>
<evidence type="ECO:0000313" key="2">
    <source>
        <dbReference type="EMBL" id="SET20888.1"/>
    </source>
</evidence>
<sequence length="156" mass="17332">MKKRLQKIVLTVVLAFAGMFIGNAQELGVRFGDVSAGNIAIDGIFSTGDFNRLHADLSFGDGVAADLLWDFLYRPLADEAFNWYMGVGPYLAIVDEDSYDDDTDFNLGAAFEIGLEYRFVNIPVALGLDYRPSLEVLDETSLHWGGFGLNVRYVFE</sequence>
<accession>X5D968</accession>
<keyword evidence="3" id="KW-1185">Reference proteome</keyword>
<dbReference type="EMBL" id="CP007451">
    <property type="protein sequence ID" value="AHW59283.1"/>
    <property type="molecule type" value="Genomic_DNA"/>
</dbReference>
<evidence type="ECO:0000313" key="3">
    <source>
        <dbReference type="Proteomes" id="UP000023772"/>
    </source>
</evidence>
<dbReference type="RefSeq" id="WP_038556595.1">
    <property type="nucleotide sequence ID" value="NZ_FOHT01000008.1"/>
</dbReference>
<gene>
    <name evidence="1" type="ORF">FH5T_05830</name>
    <name evidence="2" type="ORF">SAMN05444285_1083</name>
</gene>
<reference evidence="2 4" key="2">
    <citation type="submission" date="2016-10" db="EMBL/GenBank/DDBJ databases">
        <authorList>
            <person name="de Groot N.N."/>
        </authorList>
    </citation>
    <scope>NUCLEOTIDE SEQUENCE [LARGE SCALE GENOMIC DNA]</scope>
    <source>
        <strain evidence="2 4">DSM 25947</strain>
    </source>
</reference>
<dbReference type="Proteomes" id="UP000181981">
    <property type="component" value="Unassembled WGS sequence"/>
</dbReference>
<proteinExistence type="predicted"/>
<dbReference type="AlphaFoldDB" id="X5D968"/>
<dbReference type="HOGENOM" id="CLU_1803087_0_0_10"/>
<dbReference type="InterPro" id="IPR011250">
    <property type="entry name" value="OMP/PagP_B-barrel"/>
</dbReference>
<evidence type="ECO:0000313" key="4">
    <source>
        <dbReference type="Proteomes" id="UP000181981"/>
    </source>
</evidence>
<dbReference type="Proteomes" id="UP000023772">
    <property type="component" value="Chromosome"/>
</dbReference>
<organism evidence="2 4">
    <name type="scientific">Draconibacterium orientale</name>
    <dbReference type="NCBI Taxonomy" id="1168034"/>
    <lineage>
        <taxon>Bacteria</taxon>
        <taxon>Pseudomonadati</taxon>
        <taxon>Bacteroidota</taxon>
        <taxon>Bacteroidia</taxon>
        <taxon>Marinilabiliales</taxon>
        <taxon>Prolixibacteraceae</taxon>
        <taxon>Draconibacterium</taxon>
    </lineage>
</organism>